<keyword evidence="2" id="KW-1185">Reference proteome</keyword>
<gene>
    <name evidence="1" type="ORF">PHMEG_00010324</name>
</gene>
<organism evidence="1 2">
    <name type="scientific">Phytophthora megakarya</name>
    <dbReference type="NCBI Taxonomy" id="4795"/>
    <lineage>
        <taxon>Eukaryota</taxon>
        <taxon>Sar</taxon>
        <taxon>Stramenopiles</taxon>
        <taxon>Oomycota</taxon>
        <taxon>Peronosporomycetes</taxon>
        <taxon>Peronosporales</taxon>
        <taxon>Peronosporaceae</taxon>
        <taxon>Phytophthora</taxon>
    </lineage>
</organism>
<sequence>MYEIYTKELNENYARIDKVFEECGMDSMSIGSVNSRHQLNSNRSIEYIQHVSKQLQPFSFENMYKKLCKISKMIHRDIDRDIYEDNNTLALKFRLKHTLATGSTVSILSHKLSRQFHDNDRVVFMWKSFWEGEGVLSGMDADGTAWVSIRPYSDGSTSGTLMEVCARQVPAPLLTMNPNASAVKDFKDMMGRAFKEDERETFATLRS</sequence>
<reference evidence="2" key="1">
    <citation type="submission" date="2017-03" db="EMBL/GenBank/DDBJ databases">
        <title>Phytopthora megakarya and P. palmivora, two closely related causual agents of cacao black pod achieved similar genome size and gene model numbers by different mechanisms.</title>
        <authorList>
            <person name="Ali S."/>
            <person name="Shao J."/>
            <person name="Larry D.J."/>
            <person name="Kronmiller B."/>
            <person name="Shen D."/>
            <person name="Strem M.D."/>
            <person name="Melnick R.L."/>
            <person name="Guiltinan M.J."/>
            <person name="Tyler B.M."/>
            <person name="Meinhardt L.W."/>
            <person name="Bailey B.A."/>
        </authorList>
    </citation>
    <scope>NUCLEOTIDE SEQUENCE [LARGE SCALE GENOMIC DNA]</scope>
    <source>
        <strain evidence="2">zdho120</strain>
    </source>
</reference>
<name>A0A225WFQ4_9STRA</name>
<dbReference type="OrthoDB" id="128858at2759"/>
<accession>A0A225WFQ4</accession>
<proteinExistence type="predicted"/>
<comment type="caution">
    <text evidence="1">The sequence shown here is derived from an EMBL/GenBank/DDBJ whole genome shotgun (WGS) entry which is preliminary data.</text>
</comment>
<dbReference type="Proteomes" id="UP000198211">
    <property type="component" value="Unassembled WGS sequence"/>
</dbReference>
<evidence type="ECO:0000313" key="2">
    <source>
        <dbReference type="Proteomes" id="UP000198211"/>
    </source>
</evidence>
<dbReference type="EMBL" id="NBNE01001023">
    <property type="protein sequence ID" value="OWZ15949.1"/>
    <property type="molecule type" value="Genomic_DNA"/>
</dbReference>
<dbReference type="AlphaFoldDB" id="A0A225WFQ4"/>
<protein>
    <submittedName>
        <fullName evidence="1">Uncharacterized protein</fullName>
    </submittedName>
</protein>
<evidence type="ECO:0000313" key="1">
    <source>
        <dbReference type="EMBL" id="OWZ15949.1"/>
    </source>
</evidence>